<name>A0A7Y8RUD2_9PSED</name>
<dbReference type="Pfam" id="PF04445">
    <property type="entry name" value="SAM_MT"/>
    <property type="match status" value="1"/>
</dbReference>
<evidence type="ECO:0000313" key="1">
    <source>
        <dbReference type="EMBL" id="NWN65341.1"/>
    </source>
</evidence>
<evidence type="ECO:0000313" key="2">
    <source>
        <dbReference type="Proteomes" id="UP000543908"/>
    </source>
</evidence>
<reference evidence="1 2" key="1">
    <citation type="submission" date="2020-05" db="EMBL/GenBank/DDBJ databases">
        <title>Onion-isolated Pseudomonas sp.</title>
        <authorList>
            <person name="Fujikawa T."/>
            <person name="Sawada H."/>
        </authorList>
    </citation>
    <scope>NUCLEOTIDE SEQUENCE [LARGE SCALE GENOMIC DNA]</scope>
    <source>
        <strain evidence="1 2">MAFF 301512</strain>
    </source>
</reference>
<accession>A0A7Y8RUD2</accession>
<organism evidence="1 2">
    <name type="scientific">Pseudomonas allii</name>
    <dbReference type="NCBI Taxonomy" id="2740531"/>
    <lineage>
        <taxon>Bacteria</taxon>
        <taxon>Pseudomonadati</taxon>
        <taxon>Pseudomonadota</taxon>
        <taxon>Gammaproteobacteria</taxon>
        <taxon>Pseudomonadales</taxon>
        <taxon>Pseudomonadaceae</taxon>
        <taxon>Pseudomonas</taxon>
    </lineage>
</organism>
<protein>
    <submittedName>
        <fullName evidence="1">Class I SAM-dependent methyltransferase</fullName>
    </submittedName>
</protein>
<dbReference type="GO" id="GO:0008990">
    <property type="term" value="F:rRNA (guanine-N2-)-methyltransferase activity"/>
    <property type="evidence" value="ECO:0007669"/>
    <property type="project" value="InterPro"/>
</dbReference>
<dbReference type="InterPro" id="IPR029063">
    <property type="entry name" value="SAM-dependent_MTases_sf"/>
</dbReference>
<dbReference type="EMBL" id="JABUHS010000495">
    <property type="protein sequence ID" value="NWN65341.1"/>
    <property type="molecule type" value="Genomic_DNA"/>
</dbReference>
<dbReference type="SUPFAM" id="SSF53335">
    <property type="entry name" value="S-adenosyl-L-methionine-dependent methyltransferases"/>
    <property type="match status" value="1"/>
</dbReference>
<keyword evidence="1" id="KW-0808">Transferase</keyword>
<dbReference type="Proteomes" id="UP000543908">
    <property type="component" value="Unassembled WGS sequence"/>
</dbReference>
<dbReference type="AlphaFoldDB" id="A0A7Y8RUD2"/>
<keyword evidence="1" id="KW-0489">Methyltransferase</keyword>
<dbReference type="InterPro" id="IPR007536">
    <property type="entry name" value="16SrRNA_methylTrfase_J"/>
</dbReference>
<proteinExistence type="predicted"/>
<feature type="non-terminal residue" evidence="1">
    <location>
        <position position="96"/>
    </location>
</feature>
<comment type="caution">
    <text evidence="1">The sequence shown here is derived from an EMBL/GenBank/DDBJ whole genome shotgun (WGS) entry which is preliminary data.</text>
</comment>
<sequence length="96" mass="10271">MDERTTSGSRIQVEALGEVFQARAEQWAQRLGLPLQQADADFSLQVGEHGLQLQQLGADAPGPVRVDFVEGGAAHRRLYGGGSGQMIAKAWASPRA</sequence>
<gene>
    <name evidence="1" type="ORF">HT123_31905</name>
</gene>